<accession>A0A139BP48</accession>
<dbReference type="SMART" id="SM00028">
    <property type="entry name" value="TPR"/>
    <property type="match status" value="2"/>
</dbReference>
<evidence type="ECO:0000313" key="4">
    <source>
        <dbReference type="Proteomes" id="UP000070578"/>
    </source>
</evidence>
<feature type="domain" description="Surface lipoprotein assembly modifier C-terminal" evidence="2">
    <location>
        <begin position="176"/>
        <end position="473"/>
    </location>
</feature>
<feature type="repeat" description="TPR" evidence="1">
    <location>
        <begin position="106"/>
        <end position="139"/>
    </location>
</feature>
<gene>
    <name evidence="3" type="ORF">AWT59_3165</name>
</gene>
<dbReference type="AlphaFoldDB" id="A0A139BP48"/>
<evidence type="ECO:0000313" key="3">
    <source>
        <dbReference type="EMBL" id="KXS30708.1"/>
    </source>
</evidence>
<evidence type="ECO:0000256" key="1">
    <source>
        <dbReference type="PROSITE-ProRule" id="PRU00339"/>
    </source>
</evidence>
<feature type="repeat" description="TPR" evidence="1">
    <location>
        <begin position="72"/>
        <end position="105"/>
    </location>
</feature>
<dbReference type="Pfam" id="PF14559">
    <property type="entry name" value="TPR_19"/>
    <property type="match status" value="1"/>
</dbReference>
<organism evidence="3 4">
    <name type="scientific">Candidatus Gallionella acididurans</name>
    <dbReference type="NCBI Taxonomy" id="1796491"/>
    <lineage>
        <taxon>Bacteria</taxon>
        <taxon>Pseudomonadati</taxon>
        <taxon>Pseudomonadota</taxon>
        <taxon>Betaproteobacteria</taxon>
        <taxon>Nitrosomonadales</taxon>
        <taxon>Gallionellaceae</taxon>
        <taxon>Gallionella</taxon>
    </lineage>
</organism>
<reference evidence="3 4" key="1">
    <citation type="submission" date="2016-02" db="EMBL/GenBank/DDBJ databases">
        <authorList>
            <person name="Wen L."/>
            <person name="He K."/>
            <person name="Yang H."/>
        </authorList>
    </citation>
    <scope>NUCLEOTIDE SEQUENCE [LARGE SCALE GENOMIC DNA]</scope>
    <source>
        <strain evidence="3">ShG14-8</strain>
    </source>
</reference>
<comment type="caution">
    <text evidence="3">The sequence shown here is derived from an EMBL/GenBank/DDBJ whole genome shotgun (WGS) entry which is preliminary data.</text>
</comment>
<evidence type="ECO:0000259" key="2">
    <source>
        <dbReference type="Pfam" id="PF04575"/>
    </source>
</evidence>
<name>A0A139BP48_9PROT</name>
<dbReference type="InterPro" id="IPR019734">
    <property type="entry name" value="TPR_rpt"/>
</dbReference>
<dbReference type="Pfam" id="PF04575">
    <property type="entry name" value="SlipAM"/>
    <property type="match status" value="1"/>
</dbReference>
<dbReference type="EMBL" id="LSLI01000161">
    <property type="protein sequence ID" value="KXS30708.1"/>
    <property type="molecule type" value="Genomic_DNA"/>
</dbReference>
<dbReference type="Proteomes" id="UP000070578">
    <property type="component" value="Unassembled WGS sequence"/>
</dbReference>
<dbReference type="SUPFAM" id="SSF48452">
    <property type="entry name" value="TPR-like"/>
    <property type="match status" value="1"/>
</dbReference>
<reference evidence="3 4" key="2">
    <citation type="submission" date="2016-03" db="EMBL/GenBank/DDBJ databases">
        <title>New uncultured bacterium of the family Gallionellaceae from acid mine drainage: description and reconstruction of genome based on metagenomic analysis of microbial community.</title>
        <authorList>
            <person name="Kadnikov V."/>
            <person name="Ivasenko D."/>
            <person name="Beletsky A."/>
            <person name="Mardanov A."/>
            <person name="Danilova E."/>
            <person name="Pimenov N."/>
            <person name="Karnachuk O."/>
            <person name="Ravin N."/>
        </authorList>
    </citation>
    <scope>NUCLEOTIDE SEQUENCE [LARGE SCALE GENOMIC DNA]</scope>
    <source>
        <strain evidence="3">ShG14-8</strain>
    </source>
</reference>
<dbReference type="PROSITE" id="PS50005">
    <property type="entry name" value="TPR"/>
    <property type="match status" value="2"/>
</dbReference>
<protein>
    <submittedName>
        <fullName evidence="3">Putative enzyme of heme biosynthesis</fullName>
    </submittedName>
</protein>
<dbReference type="InterPro" id="IPR011990">
    <property type="entry name" value="TPR-like_helical_dom_sf"/>
</dbReference>
<dbReference type="Gene3D" id="1.25.40.10">
    <property type="entry name" value="Tetratricopeptide repeat domain"/>
    <property type="match status" value="1"/>
</dbReference>
<keyword evidence="1" id="KW-0802">TPR repeat</keyword>
<proteinExistence type="predicted"/>
<dbReference type="InterPro" id="IPR007655">
    <property type="entry name" value="Slam_C"/>
</dbReference>
<sequence length="474" mass="52339">MFAGLMLAASGVYAQDAGQKARQLTEPESQKSVKSEALEKPLRDAEALIKAGRPADAYNLLEPLEFDRSGEVRFDYLIGIAALDSGKPDKATFAFERVLAVDPDYAGARLDMARAYYQLGDLSRAKTEFETVSEQNPSEAARATIQKYLDAIAAQQEAKLTRFKAAKQTRFSAYVEGGLGHDTNVNNSTSQSQIDVPIFGNQTFILNPTNQQTADNYYTVAAGGEASHNLNANWGLYTGADVRQIGNNTQTGFDTLSLDGRAGVTYTSNEKNVFRIGGMGGRYNLARVHYYDFSGFSADWWHVYSPTNQVSLFEQYGRIRFANTAMTINDFDQTILGTTWMHVLAAGQSVVFGSLFLANENDVAPVTPSNPSGGRADGDMRGLGLRAGGQTAMGQNTELFASMGLQSGAYAKTNAMFLLKRRDDLFDLSMGANWHWDKNWTLRPQLNYWKNSSNIVIDSYNRMDVSLNIRRDFR</sequence>